<dbReference type="RefSeq" id="WP_036366186.1">
    <property type="nucleotide sequence ID" value="NZ_LZKS01000167.1"/>
</dbReference>
<comment type="caution">
    <text evidence="3">The sequence shown here is derived from an EMBL/GenBank/DDBJ whole genome shotgun (WGS) entry which is preliminary data.</text>
</comment>
<evidence type="ECO:0000313" key="3">
    <source>
        <dbReference type="EMBL" id="OBJ89136.1"/>
    </source>
</evidence>
<dbReference type="Pfam" id="PF26450">
    <property type="entry name" value="DUF8129"/>
    <property type="match status" value="1"/>
</dbReference>
<dbReference type="NCBIfam" id="NF033649">
    <property type="entry name" value="LipDrop_Rv1109c"/>
    <property type="match status" value="1"/>
</dbReference>
<dbReference type="OrthoDB" id="3544242at2"/>
<protein>
    <recommendedName>
        <fullName evidence="2">DUF8129 domain-containing protein</fullName>
    </recommendedName>
</protein>
<evidence type="ECO:0000259" key="2">
    <source>
        <dbReference type="Pfam" id="PF26450"/>
    </source>
</evidence>
<name>A0A1A3J241_MYCAS</name>
<evidence type="ECO:0000313" key="4">
    <source>
        <dbReference type="Proteomes" id="UP000093925"/>
    </source>
</evidence>
<feature type="compositionally biased region" description="Polar residues" evidence="1">
    <location>
        <begin position="128"/>
        <end position="143"/>
    </location>
</feature>
<dbReference type="GeneID" id="61215298"/>
<reference evidence="3 4" key="1">
    <citation type="submission" date="2016-06" db="EMBL/GenBank/DDBJ databases">
        <authorList>
            <person name="Kjaerup R.B."/>
            <person name="Dalgaard T.S."/>
            <person name="Juul-Madsen H.R."/>
        </authorList>
    </citation>
    <scope>NUCLEOTIDE SEQUENCE [LARGE SCALE GENOMIC DNA]</scope>
    <source>
        <strain evidence="3 4">1276495.2</strain>
    </source>
</reference>
<dbReference type="EMBL" id="LZLM01000022">
    <property type="protein sequence ID" value="OBJ89136.1"/>
    <property type="molecule type" value="Genomic_DNA"/>
</dbReference>
<dbReference type="AlphaFoldDB" id="A0A1A3J241"/>
<proteinExistence type="predicted"/>
<organism evidence="3 4">
    <name type="scientific">Mycobacterium asiaticum</name>
    <dbReference type="NCBI Taxonomy" id="1790"/>
    <lineage>
        <taxon>Bacteria</taxon>
        <taxon>Bacillati</taxon>
        <taxon>Actinomycetota</taxon>
        <taxon>Actinomycetes</taxon>
        <taxon>Mycobacteriales</taxon>
        <taxon>Mycobacteriaceae</taxon>
        <taxon>Mycobacterium</taxon>
    </lineage>
</organism>
<feature type="region of interest" description="Disordered" evidence="1">
    <location>
        <begin position="113"/>
        <end position="146"/>
    </location>
</feature>
<dbReference type="InterPro" id="IPR058442">
    <property type="entry name" value="DUF8129"/>
</dbReference>
<feature type="domain" description="DUF8129" evidence="2">
    <location>
        <begin position="158"/>
        <end position="196"/>
    </location>
</feature>
<sequence length="203" mass="21933">MATAPYGVRLLVGAATVAVEETIRLPRTIMMYPMTLASQAAHLVMRFQQNLAELVIKGDTTLESLFPPKDEQPEWATFDEDLEVIDGGAGGFSNIPVDAGDGERRAEGRFALYSVSDTGDSGDRPTQPVASRQPKSTATSNVPTPAVATELDYPQLTLAQLRARLQSLDVAELEALLAYEQATKARAPFQTLLANRITRATAK</sequence>
<evidence type="ECO:0000256" key="1">
    <source>
        <dbReference type="SAM" id="MobiDB-lite"/>
    </source>
</evidence>
<gene>
    <name evidence="3" type="ORF">A5640_03135</name>
</gene>
<dbReference type="InterPro" id="IPR047728">
    <property type="entry name" value="LipDrop-assoc"/>
</dbReference>
<dbReference type="Proteomes" id="UP000093925">
    <property type="component" value="Unassembled WGS sequence"/>
</dbReference>
<accession>A0A1A3J241</accession>